<proteinExistence type="predicted"/>
<name>A0A318SG31_9BURK</name>
<reference evidence="1 2" key="1">
    <citation type="submission" date="2018-06" db="EMBL/GenBank/DDBJ databases">
        <title>Genomic Encyclopedia of Type Strains, Phase III (KMG-III): the genomes of soil and plant-associated and newly described type strains.</title>
        <authorList>
            <person name="Whitman W."/>
        </authorList>
    </citation>
    <scope>NUCLEOTIDE SEQUENCE [LARGE SCALE GENOMIC DNA]</scope>
    <source>
        <strain evidence="1 2">CECT 7646</strain>
    </source>
</reference>
<dbReference type="EMBL" id="QJTC01000012">
    <property type="protein sequence ID" value="PYE77793.1"/>
    <property type="molecule type" value="Genomic_DNA"/>
</dbReference>
<sequence>MAHFQRTTLLRTSCAIIIILAITGAAASTKSSKLSAGAIVQHVVPLAERDESTSYWTPARMQAAVSASFVDANPVDGDPPGSENSALVRDENLGAGLKVVEGAVGTQKTDPSVPVPGFSVADHLGVVFFRANGIDQRCTGNAVVSDSGNVVATSGRCVSALKGEFVSDLVFVPSYNGGAPYGVWAATTITAHNDWVVGRAVDYDTAFFQVEAPVAMKHSGATLSNTVGASGVLFAGQEDDNEYLATGYNTDPGANANAPVRVISSAEPNPWMNKDYAIEGLEWNARSGVSGSPWFSADEDPVKDVQVGMTSFAYKKFTHTSFGPQWTAAIRTLYQAAATN</sequence>
<accession>A0A318SG31</accession>
<dbReference type="Gene3D" id="2.40.10.10">
    <property type="entry name" value="Trypsin-like serine proteases"/>
    <property type="match status" value="2"/>
</dbReference>
<evidence type="ECO:0000313" key="2">
    <source>
        <dbReference type="Proteomes" id="UP000247540"/>
    </source>
</evidence>
<dbReference type="Proteomes" id="UP000247540">
    <property type="component" value="Unassembled WGS sequence"/>
</dbReference>
<gene>
    <name evidence="1" type="ORF">DFQ15_11243</name>
</gene>
<comment type="caution">
    <text evidence="1">The sequence shown here is derived from an EMBL/GenBank/DDBJ whole genome shotgun (WGS) entry which is preliminary data.</text>
</comment>
<protein>
    <recommendedName>
        <fullName evidence="3">Secreted protein</fullName>
    </recommendedName>
</protein>
<keyword evidence="2" id="KW-1185">Reference proteome</keyword>
<evidence type="ECO:0000313" key="1">
    <source>
        <dbReference type="EMBL" id="PYE77793.1"/>
    </source>
</evidence>
<organism evidence="1 2">
    <name type="scientific">Xylophilus ampelinus</name>
    <dbReference type="NCBI Taxonomy" id="54067"/>
    <lineage>
        <taxon>Bacteria</taxon>
        <taxon>Pseudomonadati</taxon>
        <taxon>Pseudomonadota</taxon>
        <taxon>Betaproteobacteria</taxon>
        <taxon>Burkholderiales</taxon>
        <taxon>Xylophilus</taxon>
    </lineage>
</organism>
<dbReference type="SUPFAM" id="SSF50494">
    <property type="entry name" value="Trypsin-like serine proteases"/>
    <property type="match status" value="1"/>
</dbReference>
<dbReference type="InterPro" id="IPR043504">
    <property type="entry name" value="Peptidase_S1_PA_chymotrypsin"/>
</dbReference>
<evidence type="ECO:0008006" key="3">
    <source>
        <dbReference type="Google" id="ProtNLM"/>
    </source>
</evidence>
<dbReference type="AlphaFoldDB" id="A0A318SG31"/>
<dbReference type="InterPro" id="IPR009003">
    <property type="entry name" value="Peptidase_S1_PA"/>
</dbReference>
<dbReference type="RefSeq" id="WP_199399849.1">
    <property type="nucleotide sequence ID" value="NZ_JAMOFZ010000012.1"/>
</dbReference>